<dbReference type="InterPro" id="IPR056924">
    <property type="entry name" value="SH3_Tf2-1"/>
</dbReference>
<dbReference type="Pfam" id="PF24626">
    <property type="entry name" value="SH3_Tf2-1"/>
    <property type="match status" value="1"/>
</dbReference>
<gene>
    <name evidence="3" type="primary">LOC109009797</name>
</gene>
<evidence type="ECO:0000313" key="3">
    <source>
        <dbReference type="RefSeq" id="XP_018845957.1"/>
    </source>
</evidence>
<dbReference type="AlphaFoldDB" id="A0A2I4GPY4"/>
<dbReference type="OrthoDB" id="1939135at2759"/>
<dbReference type="KEGG" id="jre:109009797"/>
<dbReference type="PANTHER" id="PTHR46148">
    <property type="entry name" value="CHROMO DOMAIN-CONTAINING PROTEIN"/>
    <property type="match status" value="1"/>
</dbReference>
<protein>
    <submittedName>
        <fullName evidence="3">Uncharacterized protein LOC109009797</fullName>
    </submittedName>
</protein>
<dbReference type="GeneID" id="109009797"/>
<proteinExistence type="predicted"/>
<reference evidence="3" key="1">
    <citation type="submission" date="2025-08" db="UniProtKB">
        <authorList>
            <consortium name="RefSeq"/>
        </authorList>
    </citation>
    <scope>IDENTIFICATION</scope>
    <source>
        <tissue evidence="3">Leaves</tissue>
    </source>
</reference>
<feature type="domain" description="Tf2-1-like SH3-like" evidence="1">
    <location>
        <begin position="4"/>
        <end position="51"/>
    </location>
</feature>
<sequence>MANFGKREKLSPRYVGPYEIIERVGLVAYRLSLPMELRGIHDVFHVSSLKKSFGDQGPIVVDPSHIQLQPNMSYEEWPVQIIEIIDWKDHELRNRKIPLVKVLSNMEATWEREDSMRARNPHMFVS</sequence>
<organism evidence="2 3">
    <name type="scientific">Juglans regia</name>
    <name type="common">English walnut</name>
    <dbReference type="NCBI Taxonomy" id="51240"/>
    <lineage>
        <taxon>Eukaryota</taxon>
        <taxon>Viridiplantae</taxon>
        <taxon>Streptophyta</taxon>
        <taxon>Embryophyta</taxon>
        <taxon>Tracheophyta</taxon>
        <taxon>Spermatophyta</taxon>
        <taxon>Magnoliopsida</taxon>
        <taxon>eudicotyledons</taxon>
        <taxon>Gunneridae</taxon>
        <taxon>Pentapetalae</taxon>
        <taxon>rosids</taxon>
        <taxon>fabids</taxon>
        <taxon>Fagales</taxon>
        <taxon>Juglandaceae</taxon>
        <taxon>Juglans</taxon>
    </lineage>
</organism>
<name>A0A2I4GPY4_JUGRE</name>
<dbReference type="Proteomes" id="UP000235220">
    <property type="component" value="Chromosome 16"/>
</dbReference>
<evidence type="ECO:0000259" key="1">
    <source>
        <dbReference type="Pfam" id="PF24626"/>
    </source>
</evidence>
<dbReference type="RefSeq" id="XP_018845957.1">
    <property type="nucleotide sequence ID" value="XM_018990412.1"/>
</dbReference>
<keyword evidence="2" id="KW-1185">Reference proteome</keyword>
<accession>A0A2I4GPY4</accession>
<dbReference type="Gramene" id="Jr16_06310_p1">
    <property type="protein sequence ID" value="cds.Jr16_06310_p1"/>
    <property type="gene ID" value="Jr16_06310"/>
</dbReference>
<evidence type="ECO:0000313" key="2">
    <source>
        <dbReference type="Proteomes" id="UP000235220"/>
    </source>
</evidence>
<dbReference type="PANTHER" id="PTHR46148:SF54">
    <property type="entry name" value="RETROTRANSPOSON-LIKE PROTEIN"/>
    <property type="match status" value="1"/>
</dbReference>